<dbReference type="Gene3D" id="3.40.190.10">
    <property type="entry name" value="Periplasmic binding protein-like II"/>
    <property type="match status" value="2"/>
</dbReference>
<dbReference type="SUPFAM" id="SSF53850">
    <property type="entry name" value="Periplasmic binding protein-like II"/>
    <property type="match status" value="1"/>
</dbReference>
<sequence>MISVKGSKIAGAKTVAALRNAKLGAQVGTTSYNAIVDQIKPASQPAVYDTNDQAVQALKNHQIDGIVVDLPTAFYMTSAQLKSGVIIGQLPTTGKPEQFGAVLTKGSPLTPCVTKAVNTLRSNGTLTKLANKWLTGQGAPKLS</sequence>
<evidence type="ECO:0000313" key="1">
    <source>
        <dbReference type="EMBL" id="MBB2894135.1"/>
    </source>
</evidence>
<protein>
    <submittedName>
        <fullName evidence="1">ABC-type amino acid transport substrate-binding protein</fullName>
    </submittedName>
</protein>
<name>A0A839NG73_9MICO</name>
<gene>
    <name evidence="1" type="ORF">FHU39_004171</name>
</gene>
<comment type="caution">
    <text evidence="1">The sequence shown here is derived from an EMBL/GenBank/DDBJ whole genome shotgun (WGS) entry which is preliminary data.</text>
</comment>
<accession>A0A839NG73</accession>
<evidence type="ECO:0000313" key="2">
    <source>
        <dbReference type="Proteomes" id="UP000559182"/>
    </source>
</evidence>
<keyword evidence="2" id="KW-1185">Reference proteome</keyword>
<proteinExistence type="predicted"/>
<dbReference type="Proteomes" id="UP000559182">
    <property type="component" value="Unassembled WGS sequence"/>
</dbReference>
<dbReference type="AlphaFoldDB" id="A0A839NG73"/>
<dbReference type="EMBL" id="JACHVQ010000004">
    <property type="protein sequence ID" value="MBB2894135.1"/>
    <property type="molecule type" value="Genomic_DNA"/>
</dbReference>
<organism evidence="1 2">
    <name type="scientific">Flexivirga oryzae</name>
    <dbReference type="NCBI Taxonomy" id="1794944"/>
    <lineage>
        <taxon>Bacteria</taxon>
        <taxon>Bacillati</taxon>
        <taxon>Actinomycetota</taxon>
        <taxon>Actinomycetes</taxon>
        <taxon>Micrococcales</taxon>
        <taxon>Dermacoccaceae</taxon>
        <taxon>Flexivirga</taxon>
    </lineage>
</organism>
<reference evidence="1 2" key="1">
    <citation type="submission" date="2020-08" db="EMBL/GenBank/DDBJ databases">
        <title>Sequencing the genomes of 1000 actinobacteria strains.</title>
        <authorList>
            <person name="Klenk H.-P."/>
        </authorList>
    </citation>
    <scope>NUCLEOTIDE SEQUENCE [LARGE SCALE GENOMIC DNA]</scope>
    <source>
        <strain evidence="1 2">DSM 105369</strain>
    </source>
</reference>